<keyword evidence="2" id="KW-0675">Receptor</keyword>
<evidence type="ECO:0000259" key="1">
    <source>
        <dbReference type="Pfam" id="PF21355"/>
    </source>
</evidence>
<sequence>RSCNECHNEEVICINFPADDLLKREIKCWNEETGCTHVAAAWQIAEHYERDCRHHSVRCPKCSAAVTCFSLIQHLKKCISNSATPSSSSSVGQSVIENATGFSRFPNATFEKRVAEVKGILGQIVSDIVTHGDRLDEISHAVNSLKDTQNMQLNEARREVGERRRSCTRIMSKMDDLHKKHKDVLPLRTDALNLSRSINGLEKIVKDGIANVATEIRDKFLECATDIQASRAVQVNEEISEGSVDNTGSMLERTHCLFVVKGIKALQEAVMKWGCALFENTNVYLRGYNLSTGVFLNKDGKLVKLYAWLCLNEGNLDEIVRWPFDHTIRLSVLHPNGERDEVFEVQCDPSSKYVQKPTGGNSTRTYFPQKSLNVDDLIKGGYVQNDEISVMFELIP</sequence>
<dbReference type="Gene3D" id="2.60.210.10">
    <property type="entry name" value="Apoptosis, Tumor Necrosis Factor Receptor Associated Protein 2, Chain A"/>
    <property type="match status" value="1"/>
</dbReference>
<dbReference type="GO" id="GO:0043122">
    <property type="term" value="P:regulation of canonical NF-kappaB signal transduction"/>
    <property type="evidence" value="ECO:0007669"/>
    <property type="project" value="TreeGrafter"/>
</dbReference>
<feature type="domain" description="TRAF1-6 MATH" evidence="1">
    <location>
        <begin position="286"/>
        <end position="390"/>
    </location>
</feature>
<reference evidence="2" key="1">
    <citation type="submission" date="2014-03" db="EMBL/GenBank/DDBJ databases">
        <title>The sialotranscriptome of Amblyomma triste, Amblyomma parvum and Amblyomma cajennense ticks, uncovered by 454-based RNA-seq.</title>
        <authorList>
            <person name="Garcia G.R."/>
            <person name="Gardinassi L.G."/>
            <person name="Ribeiro J.M."/>
            <person name="Anatriello E."/>
            <person name="Ferreira B.R."/>
            <person name="Moreira H.N."/>
            <person name="Mafra C."/>
            <person name="Olegario M.M."/>
            <person name="Szabo P.J."/>
            <person name="Miranda-Santos I.K."/>
            <person name="Maruyama S.R."/>
        </authorList>
    </citation>
    <scope>NUCLEOTIDE SEQUENCE</scope>
    <source>
        <strain evidence="2">Mato Grasso do Sul</strain>
        <tissue evidence="2">Salivary glands</tissue>
    </source>
</reference>
<dbReference type="InterPro" id="IPR008974">
    <property type="entry name" value="TRAF-like"/>
</dbReference>
<proteinExistence type="evidence at transcript level"/>
<evidence type="ECO:0000313" key="2">
    <source>
        <dbReference type="EMBL" id="JAC30194.1"/>
    </source>
</evidence>
<dbReference type="InterPro" id="IPR049342">
    <property type="entry name" value="TRAF1-6_MATH_dom"/>
</dbReference>
<name>A0A023G8W0_AMBTT</name>
<dbReference type="AlphaFoldDB" id="A0A023G8W0"/>
<accession>A0A023G8W0</accession>
<organism evidence="2">
    <name type="scientific">Amblyomma triste</name>
    <name type="common">Neotropical tick</name>
    <dbReference type="NCBI Taxonomy" id="251400"/>
    <lineage>
        <taxon>Eukaryota</taxon>
        <taxon>Metazoa</taxon>
        <taxon>Ecdysozoa</taxon>
        <taxon>Arthropoda</taxon>
        <taxon>Chelicerata</taxon>
        <taxon>Arachnida</taxon>
        <taxon>Acari</taxon>
        <taxon>Parasitiformes</taxon>
        <taxon>Ixodida</taxon>
        <taxon>Ixodoidea</taxon>
        <taxon>Ixodidae</taxon>
        <taxon>Amblyomminae</taxon>
        <taxon>Amblyomma</taxon>
    </lineage>
</organism>
<dbReference type="PANTHER" id="PTHR10131:SF94">
    <property type="entry name" value="TNF RECEPTOR-ASSOCIATED FACTOR 4"/>
    <property type="match status" value="1"/>
</dbReference>
<dbReference type="PANTHER" id="PTHR10131">
    <property type="entry name" value="TNF RECEPTOR ASSOCIATED FACTOR"/>
    <property type="match status" value="1"/>
</dbReference>
<dbReference type="Pfam" id="PF21355">
    <property type="entry name" value="TRAF-mep_MATH"/>
    <property type="match status" value="1"/>
</dbReference>
<dbReference type="SUPFAM" id="SSF49599">
    <property type="entry name" value="TRAF domain-like"/>
    <property type="match status" value="2"/>
</dbReference>
<dbReference type="EMBL" id="GBBM01005224">
    <property type="protein sequence ID" value="JAC30194.1"/>
    <property type="molecule type" value="mRNA"/>
</dbReference>
<feature type="non-terminal residue" evidence="2">
    <location>
        <position position="1"/>
    </location>
</feature>
<protein>
    <submittedName>
        <fullName evidence="2">Putative tumor necrosis factor receptor</fullName>
    </submittedName>
</protein>